<dbReference type="Gene3D" id="2.130.10.10">
    <property type="entry name" value="YVTN repeat-like/Quinoprotein amine dehydrogenase"/>
    <property type="match status" value="1"/>
</dbReference>
<dbReference type="Pfam" id="PF13360">
    <property type="entry name" value="PQQ_2"/>
    <property type="match status" value="1"/>
</dbReference>
<dbReference type="InterPro" id="IPR002372">
    <property type="entry name" value="PQQ_rpt_dom"/>
</dbReference>
<dbReference type="PROSITE" id="PS51257">
    <property type="entry name" value="PROKAR_LIPOPROTEIN"/>
    <property type="match status" value="1"/>
</dbReference>
<gene>
    <name evidence="2" type="ORF">SAMN05421795_104125</name>
</gene>
<protein>
    <submittedName>
        <fullName evidence="2">Outer membrane protein assembly factor BamB, contains PQQ-like beta-propeller repeat</fullName>
    </submittedName>
</protein>
<name>A0A1N7LU83_9RHOB</name>
<dbReference type="PANTHER" id="PTHR34512">
    <property type="entry name" value="CELL SURFACE PROTEIN"/>
    <property type="match status" value="1"/>
</dbReference>
<evidence type="ECO:0000313" key="2">
    <source>
        <dbReference type="EMBL" id="SIS77396.1"/>
    </source>
</evidence>
<dbReference type="EMBL" id="FTOM01000004">
    <property type="protein sequence ID" value="SIS77396.1"/>
    <property type="molecule type" value="Genomic_DNA"/>
</dbReference>
<dbReference type="Proteomes" id="UP000186098">
    <property type="component" value="Unassembled WGS sequence"/>
</dbReference>
<keyword evidence="3" id="KW-1185">Reference proteome</keyword>
<dbReference type="AlphaFoldDB" id="A0A1N7LU83"/>
<dbReference type="STRING" id="407234.SAMN05421795_104125"/>
<evidence type="ECO:0000259" key="1">
    <source>
        <dbReference type="Pfam" id="PF13360"/>
    </source>
</evidence>
<organism evidence="2 3">
    <name type="scientific">Phaeovulum vinaykumarii</name>
    <dbReference type="NCBI Taxonomy" id="407234"/>
    <lineage>
        <taxon>Bacteria</taxon>
        <taxon>Pseudomonadati</taxon>
        <taxon>Pseudomonadota</taxon>
        <taxon>Alphaproteobacteria</taxon>
        <taxon>Rhodobacterales</taxon>
        <taxon>Paracoccaceae</taxon>
        <taxon>Phaeovulum</taxon>
    </lineage>
</organism>
<evidence type="ECO:0000313" key="3">
    <source>
        <dbReference type="Proteomes" id="UP000186098"/>
    </source>
</evidence>
<reference evidence="3" key="1">
    <citation type="submission" date="2017-01" db="EMBL/GenBank/DDBJ databases">
        <authorList>
            <person name="Varghese N."/>
            <person name="Submissions S."/>
        </authorList>
    </citation>
    <scope>NUCLEOTIDE SEQUENCE [LARGE SCALE GENOMIC DNA]</scope>
    <source>
        <strain evidence="3">DSM 18714</strain>
    </source>
</reference>
<dbReference type="SUPFAM" id="SSF50998">
    <property type="entry name" value="Quinoprotein alcohol dehydrogenase-like"/>
    <property type="match status" value="1"/>
</dbReference>
<dbReference type="InterPro" id="IPR018391">
    <property type="entry name" value="PQQ_b-propeller_rpt"/>
</dbReference>
<dbReference type="SMART" id="SM00564">
    <property type="entry name" value="PQQ"/>
    <property type="match status" value="7"/>
</dbReference>
<feature type="domain" description="Pyrrolo-quinoline quinone repeat" evidence="1">
    <location>
        <begin position="124"/>
        <end position="358"/>
    </location>
</feature>
<accession>A0A1N7LU83</accession>
<dbReference type="InterPro" id="IPR015943">
    <property type="entry name" value="WD40/YVTN_repeat-like_dom_sf"/>
</dbReference>
<proteinExistence type="predicted"/>
<dbReference type="InterPro" id="IPR011047">
    <property type="entry name" value="Quinoprotein_ADH-like_sf"/>
</dbReference>
<sequence>MKRFQSLALGAVIAALAGCSGGDDPLPGIRLDPREALDLGVNEAPAPAAEAARVPLALPAPQARPDWPQRAGGPDHDIGHRALSPAPQVVWTAPIGAGEGRRRRMPAQPVVSGGRIFTLDAEAQLTATSTAGATLWSVDLTPPGEKKGEASGGGIAVAGNRVFVTSAYGVLEAFDATTGARLWEQDFDAPVGGAPTVADGRVHVLARDGSVWAVEAGNGKVVWQQPGLPGRSGVTGASAPAVSGGVVVFPFATGDLLALEAATGAPKWQGRIAGRRIGRAFAAFTDVTGDPVIAGGRVYAGSSSGRTVAIEAATGQPLWNATEGTSGPVTVAGGSVFLVSDEGRLLRLDAATGDEIWAVELPYYVKAKIKKQSTIYVHYGPVLAGGKLWLASSDGIMRAFDPVTGAPAGQIELPEGAASAPVVAGGVAYVQGVKGDLIALR</sequence>
<dbReference type="PANTHER" id="PTHR34512:SF30">
    <property type="entry name" value="OUTER MEMBRANE PROTEIN ASSEMBLY FACTOR BAMB"/>
    <property type="match status" value="1"/>
</dbReference>